<evidence type="ECO:0000313" key="2">
    <source>
        <dbReference type="Proteomes" id="UP000076502"/>
    </source>
</evidence>
<gene>
    <name evidence="1" type="ORF">WN55_08711</name>
</gene>
<keyword evidence="2" id="KW-1185">Reference proteome</keyword>
<dbReference type="Proteomes" id="UP000076502">
    <property type="component" value="Unassembled WGS sequence"/>
</dbReference>
<sequence length="51" mass="5904">MQVTRYVSSIYQLPMQERLTSENETIKGVRKDSRERVLESILEMGQLSATT</sequence>
<dbReference type="AlphaFoldDB" id="A0A154P181"/>
<dbReference type="EMBL" id="KQ434786">
    <property type="protein sequence ID" value="KZC05104.1"/>
    <property type="molecule type" value="Genomic_DNA"/>
</dbReference>
<protein>
    <submittedName>
        <fullName evidence="1">Uncharacterized protein</fullName>
    </submittedName>
</protein>
<accession>A0A154P181</accession>
<reference evidence="1 2" key="1">
    <citation type="submission" date="2015-07" db="EMBL/GenBank/DDBJ databases">
        <title>The genome of Dufourea novaeangliae.</title>
        <authorList>
            <person name="Pan H."/>
            <person name="Kapheim K."/>
        </authorList>
    </citation>
    <scope>NUCLEOTIDE SEQUENCE [LARGE SCALE GENOMIC DNA]</scope>
    <source>
        <strain evidence="1">0120121106</strain>
        <tissue evidence="1">Whole body</tissue>
    </source>
</reference>
<evidence type="ECO:0000313" key="1">
    <source>
        <dbReference type="EMBL" id="KZC05104.1"/>
    </source>
</evidence>
<organism evidence="1 2">
    <name type="scientific">Dufourea novaeangliae</name>
    <name type="common">Sweat bee</name>
    <dbReference type="NCBI Taxonomy" id="178035"/>
    <lineage>
        <taxon>Eukaryota</taxon>
        <taxon>Metazoa</taxon>
        <taxon>Ecdysozoa</taxon>
        <taxon>Arthropoda</taxon>
        <taxon>Hexapoda</taxon>
        <taxon>Insecta</taxon>
        <taxon>Pterygota</taxon>
        <taxon>Neoptera</taxon>
        <taxon>Endopterygota</taxon>
        <taxon>Hymenoptera</taxon>
        <taxon>Apocrita</taxon>
        <taxon>Aculeata</taxon>
        <taxon>Apoidea</taxon>
        <taxon>Anthophila</taxon>
        <taxon>Halictidae</taxon>
        <taxon>Rophitinae</taxon>
        <taxon>Dufourea</taxon>
    </lineage>
</organism>
<name>A0A154P181_DUFNO</name>
<proteinExistence type="predicted"/>